<evidence type="ECO:0000313" key="2">
    <source>
        <dbReference type="EMBL" id="RVW43506.1"/>
    </source>
</evidence>
<dbReference type="Proteomes" id="UP000288805">
    <property type="component" value="Unassembled WGS sequence"/>
</dbReference>
<evidence type="ECO:0000256" key="1">
    <source>
        <dbReference type="SAM" id="MobiDB-lite"/>
    </source>
</evidence>
<reference evidence="2 3" key="1">
    <citation type="journal article" date="2018" name="PLoS Genet.">
        <title>Population sequencing reveals clonal diversity and ancestral inbreeding in the grapevine cultivar Chardonnay.</title>
        <authorList>
            <person name="Roach M.J."/>
            <person name="Johnson D.L."/>
            <person name="Bohlmann J."/>
            <person name="van Vuuren H.J."/>
            <person name="Jones S.J."/>
            <person name="Pretorius I.S."/>
            <person name="Schmidt S.A."/>
            <person name="Borneman A.R."/>
        </authorList>
    </citation>
    <scope>NUCLEOTIDE SEQUENCE [LARGE SCALE GENOMIC DNA]</scope>
    <source>
        <strain evidence="3">cv. Chardonnay</strain>
        <tissue evidence="2">Leaf</tissue>
    </source>
</reference>
<proteinExistence type="predicted"/>
<protein>
    <submittedName>
        <fullName evidence="2">Uncharacterized protein</fullName>
    </submittedName>
</protein>
<comment type="caution">
    <text evidence="2">The sequence shown here is derived from an EMBL/GenBank/DDBJ whole genome shotgun (WGS) entry which is preliminary data.</text>
</comment>
<feature type="compositionally biased region" description="Basic and acidic residues" evidence="1">
    <location>
        <begin position="88"/>
        <end position="101"/>
    </location>
</feature>
<gene>
    <name evidence="2" type="ORF">CK203_100913</name>
</gene>
<feature type="compositionally biased region" description="Basic and acidic residues" evidence="1">
    <location>
        <begin position="65"/>
        <end position="76"/>
    </location>
</feature>
<dbReference type="EMBL" id="QGNW01001378">
    <property type="protein sequence ID" value="RVW43506.1"/>
    <property type="molecule type" value="Genomic_DNA"/>
</dbReference>
<organism evidence="2 3">
    <name type="scientific">Vitis vinifera</name>
    <name type="common">Grape</name>
    <dbReference type="NCBI Taxonomy" id="29760"/>
    <lineage>
        <taxon>Eukaryota</taxon>
        <taxon>Viridiplantae</taxon>
        <taxon>Streptophyta</taxon>
        <taxon>Embryophyta</taxon>
        <taxon>Tracheophyta</taxon>
        <taxon>Spermatophyta</taxon>
        <taxon>Magnoliopsida</taxon>
        <taxon>eudicotyledons</taxon>
        <taxon>Gunneridae</taxon>
        <taxon>Pentapetalae</taxon>
        <taxon>rosids</taxon>
        <taxon>Vitales</taxon>
        <taxon>Vitaceae</taxon>
        <taxon>Viteae</taxon>
        <taxon>Vitis</taxon>
    </lineage>
</organism>
<sequence length="197" mass="22537">MKYVWIEESPNTASDCSVATTEKRRRPQIAVWYHQKGRRTLPKARAGIGVEKKWSELRRKDCLEGRRRQKSPKEVRAGLGWENQGGGKADRRQAKLEEEARRRKSSHAPPRAAREIQPPPENCAWPARGCSFGAGAFTKVEDLLQALLLVILTTLLKVYVRGGLFEKSRELLAELEDLGYAEDEVQPMQFLFYLCRN</sequence>
<name>A0A438E6X8_VITVI</name>
<feature type="region of interest" description="Disordered" evidence="1">
    <location>
        <begin position="65"/>
        <end position="120"/>
    </location>
</feature>
<evidence type="ECO:0000313" key="3">
    <source>
        <dbReference type="Proteomes" id="UP000288805"/>
    </source>
</evidence>
<dbReference type="AlphaFoldDB" id="A0A438E6X8"/>
<accession>A0A438E6X8</accession>